<dbReference type="Pfam" id="PF07859">
    <property type="entry name" value="Abhydrolase_3"/>
    <property type="match status" value="1"/>
</dbReference>
<feature type="domain" description="Alpha/beta hydrolase fold-3" evidence="2">
    <location>
        <begin position="89"/>
        <end position="297"/>
    </location>
</feature>
<sequence>MSGLKFDSEYLKAIEPFIGGPQPPQQSNDIYGRRATMNMIMTAANDFAPAPPAVPQTVFIVKSHDGVDIKVTRFATEAASKSETPTPAVVYLHGGGFFCNSVEIFSPRIARCAHDSDLPYFAVSYRLAPEHPAPCAIEDCYAVIKHLSESSQEFNIDPAKIIVHGDSAGGGVAAGAALLARDRKLEPPLAKQILIYPMLDDRTKVKDDDPSIELMVWKPDANVIAWDAYLSEARKNSDILPYAVPARAASLRGLPPTYIEVGTLDLFRDEDIEYANRLARENVEVEFHLWPGLPHGFDGFLNLSWYERAKESRMSALKRNIFKYFSKFNELKHALSGSQTRIMGLKEKFWHPSMPRKKNFLGFGPPEEVKGDG</sequence>
<keyword evidence="4" id="KW-1185">Reference proteome</keyword>
<dbReference type="Gene3D" id="3.40.50.1820">
    <property type="entry name" value="alpha/beta hydrolase"/>
    <property type="match status" value="1"/>
</dbReference>
<dbReference type="Proteomes" id="UP000736672">
    <property type="component" value="Unassembled WGS sequence"/>
</dbReference>
<dbReference type="SUPFAM" id="SSF53474">
    <property type="entry name" value="alpha/beta-Hydrolases"/>
    <property type="match status" value="1"/>
</dbReference>
<evidence type="ECO:0000259" key="2">
    <source>
        <dbReference type="Pfam" id="PF07859"/>
    </source>
</evidence>
<dbReference type="GO" id="GO:0016787">
    <property type="term" value="F:hydrolase activity"/>
    <property type="evidence" value="ECO:0007669"/>
    <property type="project" value="UniProtKB-KW"/>
</dbReference>
<comment type="caution">
    <text evidence="3">The sequence shown here is derived from an EMBL/GenBank/DDBJ whole genome shotgun (WGS) entry which is preliminary data.</text>
</comment>
<organism evidence="3 4">
    <name type="scientific">Fusarium solani</name>
    <name type="common">Filamentous fungus</name>
    <dbReference type="NCBI Taxonomy" id="169388"/>
    <lineage>
        <taxon>Eukaryota</taxon>
        <taxon>Fungi</taxon>
        <taxon>Dikarya</taxon>
        <taxon>Ascomycota</taxon>
        <taxon>Pezizomycotina</taxon>
        <taxon>Sordariomycetes</taxon>
        <taxon>Hypocreomycetidae</taxon>
        <taxon>Hypocreales</taxon>
        <taxon>Nectriaceae</taxon>
        <taxon>Fusarium</taxon>
        <taxon>Fusarium solani species complex</taxon>
    </lineage>
</organism>
<dbReference type="InterPro" id="IPR029058">
    <property type="entry name" value="AB_hydrolase_fold"/>
</dbReference>
<proteinExistence type="predicted"/>
<evidence type="ECO:0000256" key="1">
    <source>
        <dbReference type="ARBA" id="ARBA00022801"/>
    </source>
</evidence>
<dbReference type="EMBL" id="JAGTJS010000011">
    <property type="protein sequence ID" value="KAH7253286.1"/>
    <property type="molecule type" value="Genomic_DNA"/>
</dbReference>
<protein>
    <submittedName>
        <fullName evidence="3">Alpha/Beta hydrolase protein</fullName>
    </submittedName>
</protein>
<dbReference type="PANTHER" id="PTHR48081:SF8">
    <property type="entry name" value="ALPHA_BETA HYDROLASE FOLD-3 DOMAIN-CONTAINING PROTEIN-RELATED"/>
    <property type="match status" value="1"/>
</dbReference>
<dbReference type="PANTHER" id="PTHR48081">
    <property type="entry name" value="AB HYDROLASE SUPERFAMILY PROTEIN C4A8.06C"/>
    <property type="match status" value="1"/>
</dbReference>
<dbReference type="AlphaFoldDB" id="A0A9P9KDE6"/>
<evidence type="ECO:0000313" key="4">
    <source>
        <dbReference type="Proteomes" id="UP000736672"/>
    </source>
</evidence>
<dbReference type="InterPro" id="IPR050300">
    <property type="entry name" value="GDXG_lipolytic_enzyme"/>
</dbReference>
<keyword evidence="1 3" id="KW-0378">Hydrolase</keyword>
<dbReference type="OrthoDB" id="408631at2759"/>
<accession>A0A9P9KDE6</accession>
<reference evidence="3" key="1">
    <citation type="journal article" date="2021" name="Nat. Commun.">
        <title>Genetic determinants of endophytism in the Arabidopsis root mycobiome.</title>
        <authorList>
            <person name="Mesny F."/>
            <person name="Miyauchi S."/>
            <person name="Thiergart T."/>
            <person name="Pickel B."/>
            <person name="Atanasova L."/>
            <person name="Karlsson M."/>
            <person name="Huettel B."/>
            <person name="Barry K.W."/>
            <person name="Haridas S."/>
            <person name="Chen C."/>
            <person name="Bauer D."/>
            <person name="Andreopoulos W."/>
            <person name="Pangilinan J."/>
            <person name="LaButti K."/>
            <person name="Riley R."/>
            <person name="Lipzen A."/>
            <person name="Clum A."/>
            <person name="Drula E."/>
            <person name="Henrissat B."/>
            <person name="Kohler A."/>
            <person name="Grigoriev I.V."/>
            <person name="Martin F.M."/>
            <person name="Hacquard S."/>
        </authorList>
    </citation>
    <scope>NUCLEOTIDE SEQUENCE</scope>
    <source>
        <strain evidence="3">FSSC 5 MPI-SDFR-AT-0091</strain>
    </source>
</reference>
<gene>
    <name evidence="3" type="ORF">B0J15DRAFT_526609</name>
</gene>
<dbReference type="InterPro" id="IPR013094">
    <property type="entry name" value="AB_hydrolase_3"/>
</dbReference>
<name>A0A9P9KDE6_FUSSL</name>
<evidence type="ECO:0000313" key="3">
    <source>
        <dbReference type="EMBL" id="KAH7253286.1"/>
    </source>
</evidence>